<dbReference type="Pfam" id="PF00646">
    <property type="entry name" value="F-box"/>
    <property type="match status" value="1"/>
</dbReference>
<reference evidence="2 3" key="1">
    <citation type="submission" date="2019-01" db="EMBL/GenBank/DDBJ databases">
        <title>Sequencing of cultivated peanut Arachis hypogaea provides insights into genome evolution and oil improvement.</title>
        <authorList>
            <person name="Chen X."/>
        </authorList>
    </citation>
    <scope>NUCLEOTIDE SEQUENCE [LARGE SCALE GENOMIC DNA]</scope>
    <source>
        <strain evidence="3">cv. Fuhuasheng</strain>
        <tissue evidence="2">Leaves</tissue>
    </source>
</reference>
<feature type="domain" description="F-box" evidence="1">
    <location>
        <begin position="25"/>
        <end position="62"/>
    </location>
</feature>
<dbReference type="Proteomes" id="UP000289738">
    <property type="component" value="Chromosome B01"/>
</dbReference>
<evidence type="ECO:0000259" key="1">
    <source>
        <dbReference type="PROSITE" id="PS50181"/>
    </source>
</evidence>
<dbReference type="InterPro" id="IPR001810">
    <property type="entry name" value="F-box_dom"/>
</dbReference>
<name>A0A445AQR3_ARAHY</name>
<dbReference type="PANTHER" id="PTHR31672">
    <property type="entry name" value="BNACNNG10540D PROTEIN"/>
    <property type="match status" value="1"/>
</dbReference>
<dbReference type="SMART" id="SM00256">
    <property type="entry name" value="FBOX"/>
    <property type="match status" value="1"/>
</dbReference>
<organism evidence="2 3">
    <name type="scientific">Arachis hypogaea</name>
    <name type="common">Peanut</name>
    <dbReference type="NCBI Taxonomy" id="3818"/>
    <lineage>
        <taxon>Eukaryota</taxon>
        <taxon>Viridiplantae</taxon>
        <taxon>Streptophyta</taxon>
        <taxon>Embryophyta</taxon>
        <taxon>Tracheophyta</taxon>
        <taxon>Spermatophyta</taxon>
        <taxon>Magnoliopsida</taxon>
        <taxon>eudicotyledons</taxon>
        <taxon>Gunneridae</taxon>
        <taxon>Pentapetalae</taxon>
        <taxon>rosids</taxon>
        <taxon>fabids</taxon>
        <taxon>Fabales</taxon>
        <taxon>Fabaceae</taxon>
        <taxon>Papilionoideae</taxon>
        <taxon>50 kb inversion clade</taxon>
        <taxon>dalbergioids sensu lato</taxon>
        <taxon>Dalbergieae</taxon>
        <taxon>Pterocarpus clade</taxon>
        <taxon>Arachis</taxon>
    </lineage>
</organism>
<dbReference type="Gene3D" id="1.20.1280.50">
    <property type="match status" value="1"/>
</dbReference>
<dbReference type="SUPFAM" id="SSF81383">
    <property type="entry name" value="F-box domain"/>
    <property type="match status" value="1"/>
</dbReference>
<dbReference type="PANTHER" id="PTHR31672:SF13">
    <property type="entry name" value="F-BOX PROTEIN CPR30-LIKE"/>
    <property type="match status" value="1"/>
</dbReference>
<accession>A0A445AQR3</accession>
<dbReference type="InterPro" id="IPR050796">
    <property type="entry name" value="SCF_F-box_component"/>
</dbReference>
<protein>
    <recommendedName>
        <fullName evidence="1">F-box domain-containing protein</fullName>
    </recommendedName>
</protein>
<gene>
    <name evidence="2" type="ORF">Ahy_B01g052885</name>
</gene>
<dbReference type="AlphaFoldDB" id="A0A445AQR3"/>
<evidence type="ECO:0000313" key="3">
    <source>
        <dbReference type="Proteomes" id="UP000289738"/>
    </source>
</evidence>
<dbReference type="EMBL" id="SDMP01000011">
    <property type="protein sequence ID" value="RYR28724.1"/>
    <property type="molecule type" value="Genomic_DNA"/>
</dbReference>
<comment type="caution">
    <text evidence="2">The sequence shown here is derived from an EMBL/GenBank/DDBJ whole genome shotgun (WGS) entry which is preliminary data.</text>
</comment>
<sequence>MTHPDERIRKHLGATKNSPKRLLPSIPLPILPDELIREILLRLPARSLLQLRSVCGSWRTLILISQFANNHVRCSTAIDPCFSHSRVAYHACWFYTYRR</sequence>
<dbReference type="InterPro" id="IPR036047">
    <property type="entry name" value="F-box-like_dom_sf"/>
</dbReference>
<keyword evidence="3" id="KW-1185">Reference proteome</keyword>
<proteinExistence type="predicted"/>
<dbReference type="PROSITE" id="PS50181">
    <property type="entry name" value="FBOX"/>
    <property type="match status" value="1"/>
</dbReference>
<evidence type="ECO:0000313" key="2">
    <source>
        <dbReference type="EMBL" id="RYR28724.1"/>
    </source>
</evidence>